<sequence>MARIEVSQQADLQPVLDGSRPGDVIVVGARVYLIEGLRLPPCTLFPRQGNDTFIIAVRRKRKHRVVKYCGENH</sequence>
<gene>
    <name evidence="1" type="ORF">MM171B00585_0017</name>
</gene>
<accession>A0A6M3MEK8</accession>
<organism evidence="1">
    <name type="scientific">viral metagenome</name>
    <dbReference type="NCBI Taxonomy" id="1070528"/>
    <lineage>
        <taxon>unclassified sequences</taxon>
        <taxon>metagenomes</taxon>
        <taxon>organismal metagenomes</taxon>
    </lineage>
</organism>
<dbReference type="EMBL" id="MT143856">
    <property type="protein sequence ID" value="QJB03689.1"/>
    <property type="molecule type" value="Genomic_DNA"/>
</dbReference>
<name>A0A6M3MEK8_9ZZZZ</name>
<proteinExistence type="predicted"/>
<reference evidence="1" key="1">
    <citation type="submission" date="2020-03" db="EMBL/GenBank/DDBJ databases">
        <title>The deep terrestrial virosphere.</title>
        <authorList>
            <person name="Holmfeldt K."/>
            <person name="Nilsson E."/>
            <person name="Simone D."/>
            <person name="Lopez-Fernandez M."/>
            <person name="Wu X."/>
            <person name="de Brujin I."/>
            <person name="Lundin D."/>
            <person name="Andersson A."/>
            <person name="Bertilsson S."/>
            <person name="Dopson M."/>
        </authorList>
    </citation>
    <scope>NUCLEOTIDE SEQUENCE</scope>
    <source>
        <strain evidence="1">MM171B00585</strain>
    </source>
</reference>
<dbReference type="AlphaFoldDB" id="A0A6M3MEK8"/>
<protein>
    <submittedName>
        <fullName evidence="1">Uncharacterized protein</fullName>
    </submittedName>
</protein>
<evidence type="ECO:0000313" key="1">
    <source>
        <dbReference type="EMBL" id="QJB03689.1"/>
    </source>
</evidence>